<evidence type="ECO:0000313" key="3">
    <source>
        <dbReference type="Proteomes" id="UP001214576"/>
    </source>
</evidence>
<feature type="compositionally biased region" description="Basic and acidic residues" evidence="1">
    <location>
        <begin position="201"/>
        <end position="213"/>
    </location>
</feature>
<dbReference type="Proteomes" id="UP001214576">
    <property type="component" value="Unassembled WGS sequence"/>
</dbReference>
<gene>
    <name evidence="2" type="ORF">MG293_000403</name>
</gene>
<name>A0AAD4UJ00_OVIAM</name>
<proteinExistence type="predicted"/>
<feature type="region of interest" description="Disordered" evidence="1">
    <location>
        <begin position="184"/>
        <end position="221"/>
    </location>
</feature>
<organism evidence="2 3">
    <name type="scientific">Ovis ammon polii</name>
    <dbReference type="NCBI Taxonomy" id="230172"/>
    <lineage>
        <taxon>Eukaryota</taxon>
        <taxon>Metazoa</taxon>
        <taxon>Chordata</taxon>
        <taxon>Craniata</taxon>
        <taxon>Vertebrata</taxon>
        <taxon>Euteleostomi</taxon>
        <taxon>Mammalia</taxon>
        <taxon>Eutheria</taxon>
        <taxon>Laurasiatheria</taxon>
        <taxon>Artiodactyla</taxon>
        <taxon>Ruminantia</taxon>
        <taxon>Pecora</taxon>
        <taxon>Bovidae</taxon>
        <taxon>Caprinae</taxon>
        <taxon>Ovis</taxon>
    </lineage>
</organism>
<evidence type="ECO:0000313" key="2">
    <source>
        <dbReference type="EMBL" id="KAI4548073.1"/>
    </source>
</evidence>
<keyword evidence="3" id="KW-1185">Reference proteome</keyword>
<dbReference type="AlphaFoldDB" id="A0AAD4UJ00"/>
<reference evidence="2" key="1">
    <citation type="submission" date="2022-03" db="EMBL/GenBank/DDBJ databases">
        <title>Genomic analyses of argali, domestic sheep and their hybrids provide insights into chromosomal evolution, heterosis and genetic basis of agronomic traits.</title>
        <authorList>
            <person name="Li M."/>
        </authorList>
    </citation>
    <scope>NUCLEOTIDE SEQUENCE</scope>
    <source>
        <strain evidence="2">CAU-MHL-2022a</strain>
        <tissue evidence="2">Skin</tissue>
    </source>
</reference>
<accession>A0AAD4UJ00</accession>
<evidence type="ECO:0000256" key="1">
    <source>
        <dbReference type="SAM" id="MobiDB-lite"/>
    </source>
</evidence>
<protein>
    <submittedName>
        <fullName evidence="2">Uncharacterized protein</fullName>
    </submittedName>
</protein>
<comment type="caution">
    <text evidence="2">The sequence shown here is derived from an EMBL/GenBank/DDBJ whole genome shotgun (WGS) entry which is preliminary data.</text>
</comment>
<sequence length="347" mass="39237">MQERQRSSSPPLHFSFDYKTVAQVAKRVECDEICVDRSAKPMRFHDDPNSFHWLNGPISYQRERLSQRGSVDEKQDFGQPASSDIPVLLLFLSVLYCETRGKVQQALRALGSLITETVLLLPQSSCIHEVTGHTVLFVFCPSIIHSNQVSLSFPSASATTLVQVTNDFILVSLDPAGGWTPAVHKAKSDNGGIKRKNSSRSHGDRIDQRRNFGDGEASSRLSEVTHKDRQAWEARLLTWELRNNFWSKSTVFLCTILTPTPFAPNLVTLHSSIVPMQHVVNACRFTISMRDLFLLVWIPAHYFAHTCFHEVRPCFYCVFYRFSGYFASSYGEINSSKRFIIDSPGAL</sequence>
<dbReference type="EMBL" id="JAKZEL010000001">
    <property type="protein sequence ID" value="KAI4548073.1"/>
    <property type="molecule type" value="Genomic_DNA"/>
</dbReference>